<comment type="caution">
    <text evidence="1">The sequence shown here is derived from an EMBL/GenBank/DDBJ whole genome shotgun (WGS) entry which is preliminary data.</text>
</comment>
<gene>
    <name evidence="1" type="ORF">CZ787_17250</name>
</gene>
<evidence type="ECO:0000313" key="2">
    <source>
        <dbReference type="Proteomes" id="UP000196331"/>
    </source>
</evidence>
<sequence length="48" mass="5514">MSDSSVIALGRLVGFRWRWLKNLVELFFKGHGWSHIPAYIYRCSSSAA</sequence>
<dbReference type="EMBL" id="FUKM01000058">
    <property type="protein sequence ID" value="SJN14858.1"/>
    <property type="molecule type" value="Genomic_DNA"/>
</dbReference>
<dbReference type="Proteomes" id="UP000196331">
    <property type="component" value="Unassembled WGS sequence"/>
</dbReference>
<organism evidence="1 2">
    <name type="scientific">Halomonas citrativorans</name>
    <dbReference type="NCBI Taxonomy" id="2742612"/>
    <lineage>
        <taxon>Bacteria</taxon>
        <taxon>Pseudomonadati</taxon>
        <taxon>Pseudomonadota</taxon>
        <taxon>Gammaproteobacteria</taxon>
        <taxon>Oceanospirillales</taxon>
        <taxon>Halomonadaceae</taxon>
        <taxon>Halomonas</taxon>
    </lineage>
</organism>
<accession>A0A1R4I504</accession>
<protein>
    <submittedName>
        <fullName evidence="1">Uncharacterized protein</fullName>
    </submittedName>
</protein>
<name>A0A1R4I504_9GAMM</name>
<proteinExistence type="predicted"/>
<reference evidence="1 2" key="1">
    <citation type="submission" date="2017-02" db="EMBL/GenBank/DDBJ databases">
        <authorList>
            <person name="Dridi B."/>
        </authorList>
    </citation>
    <scope>NUCLEOTIDE SEQUENCE [LARGE SCALE GENOMIC DNA]</scope>
    <source>
        <strain evidence="1 2">JB380</strain>
    </source>
</reference>
<evidence type="ECO:0000313" key="1">
    <source>
        <dbReference type="EMBL" id="SJN14858.1"/>
    </source>
</evidence>
<dbReference type="AlphaFoldDB" id="A0A1R4I504"/>